<gene>
    <name evidence="2" type="ORF">RM779_02395</name>
</gene>
<dbReference type="Pfam" id="PF13560">
    <property type="entry name" value="HTH_31"/>
    <property type="match status" value="1"/>
</dbReference>
<evidence type="ECO:0000313" key="3">
    <source>
        <dbReference type="Proteomes" id="UP001183615"/>
    </source>
</evidence>
<reference evidence="3" key="1">
    <citation type="submission" date="2023-07" db="EMBL/GenBank/DDBJ databases">
        <title>30 novel species of actinomycetes from the DSMZ collection.</title>
        <authorList>
            <person name="Nouioui I."/>
        </authorList>
    </citation>
    <scope>NUCLEOTIDE SEQUENCE [LARGE SCALE GENOMIC DNA]</scope>
    <source>
        <strain evidence="3">DSM 41886</strain>
    </source>
</reference>
<dbReference type="RefSeq" id="WP_311615238.1">
    <property type="nucleotide sequence ID" value="NZ_JAVREV010000001.1"/>
</dbReference>
<dbReference type="Proteomes" id="UP001183615">
    <property type="component" value="Unassembled WGS sequence"/>
</dbReference>
<dbReference type="Pfam" id="PF19054">
    <property type="entry name" value="DUF5753"/>
    <property type="match status" value="1"/>
</dbReference>
<feature type="domain" description="DUF5753" evidence="1">
    <location>
        <begin position="91"/>
        <end position="268"/>
    </location>
</feature>
<organism evidence="2 3">
    <name type="scientific">Streptomyces johnsoniae</name>
    <dbReference type="NCBI Taxonomy" id="3075532"/>
    <lineage>
        <taxon>Bacteria</taxon>
        <taxon>Bacillati</taxon>
        <taxon>Actinomycetota</taxon>
        <taxon>Actinomycetes</taxon>
        <taxon>Kitasatosporales</taxon>
        <taxon>Streptomycetaceae</taxon>
        <taxon>Streptomyces</taxon>
    </lineage>
</organism>
<evidence type="ECO:0000313" key="2">
    <source>
        <dbReference type="EMBL" id="MDT0441453.1"/>
    </source>
</evidence>
<protein>
    <submittedName>
        <fullName evidence="2">Helix-turn-helix transcriptional regulator</fullName>
    </submittedName>
</protein>
<dbReference type="InterPro" id="IPR010982">
    <property type="entry name" value="Lambda_DNA-bd_dom_sf"/>
</dbReference>
<keyword evidence="3" id="KW-1185">Reference proteome</keyword>
<proteinExistence type="predicted"/>
<dbReference type="SUPFAM" id="SSF47413">
    <property type="entry name" value="lambda repressor-like DNA-binding domains"/>
    <property type="match status" value="1"/>
</dbReference>
<dbReference type="InterPro" id="IPR001387">
    <property type="entry name" value="Cro/C1-type_HTH"/>
</dbReference>
<comment type="caution">
    <text evidence="2">The sequence shown here is derived from an EMBL/GenBank/DDBJ whole genome shotgun (WGS) entry which is preliminary data.</text>
</comment>
<dbReference type="InterPro" id="IPR043917">
    <property type="entry name" value="DUF5753"/>
</dbReference>
<accession>A0ABU2RY88</accession>
<dbReference type="CDD" id="cd00093">
    <property type="entry name" value="HTH_XRE"/>
    <property type="match status" value="1"/>
</dbReference>
<name>A0ABU2RY88_9ACTN</name>
<evidence type="ECO:0000259" key="1">
    <source>
        <dbReference type="Pfam" id="PF19054"/>
    </source>
</evidence>
<sequence>MTFEPGELTPDRSARHFYGADLRRHRMNADFSLAALAGEVPCSKSQLARIETAESIPPPGLSEEFDRVFDTDGHFTRLYGLVSREIHPEQYRRHMEIESRARTIREYACLLVPGMLQTRDYVHALFRARWPKDSEEDVRQKVDARLSRQRLLLTNNPPDHSVILDEAVLRRAIGGSAVMRAQLSALIDSVNTPTTVVQVLPFNHGEHALLGGTLRLLTLKDGTTFAYEESIASGTLMEDRERVNERLDAYDLLRSHALPPSETAAFIRSVMEALPE</sequence>
<dbReference type="EMBL" id="JAVREV010000001">
    <property type="protein sequence ID" value="MDT0441453.1"/>
    <property type="molecule type" value="Genomic_DNA"/>
</dbReference>